<reference evidence="2 3" key="1">
    <citation type="journal article" date="2015" name="Microbiome">
        <title>Genomic resolution of linkages in carbon, nitrogen, and sulfur cycling among widespread estuary sediment bacteria.</title>
        <authorList>
            <person name="Baker B.J."/>
            <person name="Lazar C.S."/>
            <person name="Teske A.P."/>
            <person name="Dick G.J."/>
        </authorList>
    </citation>
    <scope>NUCLEOTIDE SEQUENCE [LARGE SCALE GENOMIC DNA]</scope>
    <source>
        <strain evidence="2">DG_56</strain>
    </source>
</reference>
<comment type="caution">
    <text evidence="2">The sequence shown here is derived from an EMBL/GenBank/DDBJ whole genome shotgun (WGS) entry which is preliminary data.</text>
</comment>
<evidence type="ECO:0000313" key="3">
    <source>
        <dbReference type="Proteomes" id="UP000052020"/>
    </source>
</evidence>
<keyword evidence="1" id="KW-0472">Membrane</keyword>
<keyword evidence="1" id="KW-1133">Transmembrane helix</keyword>
<accession>A0A0S7XM86</accession>
<dbReference type="AlphaFoldDB" id="A0A0S7XM86"/>
<feature type="transmembrane region" description="Helical" evidence="1">
    <location>
        <begin position="138"/>
        <end position="155"/>
    </location>
</feature>
<dbReference type="Proteomes" id="UP000052020">
    <property type="component" value="Unassembled WGS sequence"/>
</dbReference>
<protein>
    <submittedName>
        <fullName evidence="2">Uncharacterized protein</fullName>
    </submittedName>
</protein>
<name>A0A0S7XM86_9BACT</name>
<keyword evidence="1" id="KW-0812">Transmembrane</keyword>
<dbReference type="EMBL" id="LIZY01000075">
    <property type="protein sequence ID" value="KPJ63601.1"/>
    <property type="molecule type" value="Genomic_DNA"/>
</dbReference>
<evidence type="ECO:0000256" key="1">
    <source>
        <dbReference type="SAM" id="Phobius"/>
    </source>
</evidence>
<evidence type="ECO:0000313" key="2">
    <source>
        <dbReference type="EMBL" id="KPJ63601.1"/>
    </source>
</evidence>
<organism evidence="2 3">
    <name type="scientific">candidate division KD3-62 bacterium DG_56</name>
    <dbReference type="NCBI Taxonomy" id="1704032"/>
    <lineage>
        <taxon>Bacteria</taxon>
        <taxon>candidate division KD3-62</taxon>
    </lineage>
</organism>
<proteinExistence type="predicted"/>
<sequence length="158" mass="17063">MFLLPHVLVGQAIGQRVKRVGPTALLAWASHYLLDRIPHVDIMPLLGHPLGTPVDRTGVLVAALDTAVATTIGLTLARDRAERGAMLTGGLMAALPDVVDNVPLWGPRLRKLRPFFVQGCLHHRSSRPVGPSRRLPGLLPQVAVALGALALVWLARRR</sequence>
<gene>
    <name evidence="2" type="ORF">AMK68_03580</name>
</gene>